<evidence type="ECO:0000313" key="3">
    <source>
        <dbReference type="Proteomes" id="UP000030960"/>
    </source>
</evidence>
<protein>
    <recommendedName>
        <fullName evidence="1">ATP-grasp domain-containing protein</fullName>
    </recommendedName>
</protein>
<proteinExistence type="predicted"/>
<dbReference type="AlphaFoldDB" id="A0A0B3S016"/>
<evidence type="ECO:0000313" key="2">
    <source>
        <dbReference type="EMBL" id="KHQ52318.1"/>
    </source>
</evidence>
<comment type="caution">
    <text evidence="2">The sequence shown here is derived from an EMBL/GenBank/DDBJ whole genome shotgun (WGS) entry which is preliminary data.</text>
</comment>
<accession>A0A0B3S016</accession>
<reference evidence="2 3" key="1">
    <citation type="submission" date="2014-10" db="EMBL/GenBank/DDBJ databases">
        <title>Genome sequence of Ponticoccus sp. strain UMTAT08 isolated from clonal culture of toxic dinoflagellate Alexandrium tamiyavanichii.</title>
        <authorList>
            <person name="Gan H.Y."/>
            <person name="Muhd D.-D."/>
            <person name="Mohd Noor M.E."/>
            <person name="Yeong Y.S."/>
            <person name="Usup G."/>
        </authorList>
    </citation>
    <scope>NUCLEOTIDE SEQUENCE [LARGE SCALE GENOMIC DNA]</scope>
    <source>
        <strain evidence="2 3">UMTAT08</strain>
    </source>
</reference>
<dbReference type="OrthoDB" id="8338483at2"/>
<dbReference type="InterPro" id="IPR041261">
    <property type="entry name" value="R2K_2"/>
</dbReference>
<organism evidence="2 3">
    <name type="scientific">Mameliella alba</name>
    <dbReference type="NCBI Taxonomy" id="561184"/>
    <lineage>
        <taxon>Bacteria</taxon>
        <taxon>Pseudomonadati</taxon>
        <taxon>Pseudomonadota</taxon>
        <taxon>Alphaproteobacteria</taxon>
        <taxon>Rhodobacterales</taxon>
        <taxon>Roseobacteraceae</taxon>
        <taxon>Mameliella</taxon>
    </lineage>
</organism>
<gene>
    <name evidence="2" type="ORF">OA50_03336</name>
</gene>
<dbReference type="STRING" id="561184.SAMN05216376_102303"/>
<keyword evidence="3" id="KW-1185">Reference proteome</keyword>
<sequence>MFMSGRLRYLPRTDRKDSAMTVHILAPDDTIFSVNRDIARVGFAQLGEEVRLFAPGDFDALALVPGDIVVGGIRYARQGMERLGIPVPDLDSIPEALMPFAGRRIWQATMAEARQLAGNGSAIFVKPLPDRPKLFTGTLLSSFADLIPTAHIADAEPVICAEPVDFVTEYRGFVLHGDLIDLRPYRGDPLHFPDPQVIRAALAAQSQAGAPAAYALDFGVTSENRTLVVEINDSYAVGAYGLSPVRYARLIATRWAELAAQR</sequence>
<dbReference type="Pfam" id="PF18299">
    <property type="entry name" value="R2K_2"/>
    <property type="match status" value="1"/>
</dbReference>
<feature type="domain" description="ATP-grasp" evidence="1">
    <location>
        <begin position="100"/>
        <end position="249"/>
    </location>
</feature>
<dbReference type="EMBL" id="JSUQ01000012">
    <property type="protein sequence ID" value="KHQ52318.1"/>
    <property type="molecule type" value="Genomic_DNA"/>
</dbReference>
<name>A0A0B3S016_9RHOB</name>
<dbReference type="Proteomes" id="UP000030960">
    <property type="component" value="Unassembled WGS sequence"/>
</dbReference>
<evidence type="ECO:0000259" key="1">
    <source>
        <dbReference type="Pfam" id="PF18299"/>
    </source>
</evidence>